<evidence type="ECO:0000313" key="2">
    <source>
        <dbReference type="Proteomes" id="UP001222027"/>
    </source>
</evidence>
<evidence type="ECO:0000313" key="1">
    <source>
        <dbReference type="EMBL" id="KAJ8491524.1"/>
    </source>
</evidence>
<name>A0AAV8PMR4_ENSVE</name>
<reference evidence="1 2" key="1">
    <citation type="submission" date="2022-12" db="EMBL/GenBank/DDBJ databases">
        <title>Chromosome-scale assembly of the Ensete ventricosum genome.</title>
        <authorList>
            <person name="Dussert Y."/>
            <person name="Stocks J."/>
            <person name="Wendawek A."/>
            <person name="Woldeyes F."/>
            <person name="Nichols R.A."/>
            <person name="Borrell J.S."/>
        </authorList>
    </citation>
    <scope>NUCLEOTIDE SEQUENCE [LARGE SCALE GENOMIC DNA]</scope>
    <source>
        <strain evidence="2">cv. Maze</strain>
        <tissue evidence="1">Seeds</tissue>
    </source>
</reference>
<gene>
    <name evidence="1" type="ORF">OPV22_013245</name>
</gene>
<accession>A0AAV8PMR4</accession>
<sequence length="235" mass="25920">MAVQQALAVLADTGPSSAPVITFKRNAFQIVLFQYQSCSQAVLNCCSILKKSLQIRLTLGMNCSSSPAPTFANLQMFSASSEGTMTAIVGRHAKTANDPELIVLSAPTSPTSCVSCTTEFKVLLKLCNMRISTIHRIKVGDTNDKETPYPPSGEITPLTDWSIFGEDPQLTHLRRLRRLLKKQIHVPLNNHLKWNTFAFKGKENINAMSSRIPKAGKLVIDDCSSRDHVEQLCFV</sequence>
<dbReference type="Proteomes" id="UP001222027">
    <property type="component" value="Unassembled WGS sequence"/>
</dbReference>
<dbReference type="EMBL" id="JAQQAF010000004">
    <property type="protein sequence ID" value="KAJ8491524.1"/>
    <property type="molecule type" value="Genomic_DNA"/>
</dbReference>
<protein>
    <submittedName>
        <fullName evidence="1">Uncharacterized protein</fullName>
    </submittedName>
</protein>
<keyword evidence="2" id="KW-1185">Reference proteome</keyword>
<organism evidence="1 2">
    <name type="scientific">Ensete ventricosum</name>
    <name type="common">Abyssinian banana</name>
    <name type="synonym">Musa ensete</name>
    <dbReference type="NCBI Taxonomy" id="4639"/>
    <lineage>
        <taxon>Eukaryota</taxon>
        <taxon>Viridiplantae</taxon>
        <taxon>Streptophyta</taxon>
        <taxon>Embryophyta</taxon>
        <taxon>Tracheophyta</taxon>
        <taxon>Spermatophyta</taxon>
        <taxon>Magnoliopsida</taxon>
        <taxon>Liliopsida</taxon>
        <taxon>Zingiberales</taxon>
        <taxon>Musaceae</taxon>
        <taxon>Ensete</taxon>
    </lineage>
</organism>
<proteinExistence type="predicted"/>
<comment type="caution">
    <text evidence="1">The sequence shown here is derived from an EMBL/GenBank/DDBJ whole genome shotgun (WGS) entry which is preliminary data.</text>
</comment>
<dbReference type="AlphaFoldDB" id="A0AAV8PMR4"/>